<proteinExistence type="predicted"/>
<dbReference type="Proteomes" id="UP000237968">
    <property type="component" value="Unassembled WGS sequence"/>
</dbReference>
<reference evidence="2 3" key="1">
    <citation type="submission" date="2018-03" db="EMBL/GenBank/DDBJ databases">
        <title>Draft Genome Sequences of the Obligatory Marine Myxobacteria Enhygromyxa salina SWB005.</title>
        <authorList>
            <person name="Poehlein A."/>
            <person name="Moghaddam J.A."/>
            <person name="Harms H."/>
            <person name="Alanjari M."/>
            <person name="Koenig G.M."/>
            <person name="Daniel R."/>
            <person name="Schaeberle T.F."/>
        </authorList>
    </citation>
    <scope>NUCLEOTIDE SEQUENCE [LARGE SCALE GENOMIC DNA]</scope>
    <source>
        <strain evidence="2 3">SWB005</strain>
    </source>
</reference>
<organism evidence="2 3">
    <name type="scientific">Enhygromyxa salina</name>
    <dbReference type="NCBI Taxonomy" id="215803"/>
    <lineage>
        <taxon>Bacteria</taxon>
        <taxon>Pseudomonadati</taxon>
        <taxon>Myxococcota</taxon>
        <taxon>Polyangia</taxon>
        <taxon>Nannocystales</taxon>
        <taxon>Nannocystaceae</taxon>
        <taxon>Enhygromyxa</taxon>
    </lineage>
</organism>
<name>A0A2S9YIG1_9BACT</name>
<keyword evidence="3" id="KW-1185">Reference proteome</keyword>
<evidence type="ECO:0000256" key="1">
    <source>
        <dbReference type="SAM" id="MobiDB-lite"/>
    </source>
</evidence>
<evidence type="ECO:0000313" key="3">
    <source>
        <dbReference type="Proteomes" id="UP000237968"/>
    </source>
</evidence>
<evidence type="ECO:0000313" key="2">
    <source>
        <dbReference type="EMBL" id="PRQ04897.1"/>
    </source>
</evidence>
<accession>A0A2S9YIG1</accession>
<feature type="compositionally biased region" description="Pro residues" evidence="1">
    <location>
        <begin position="124"/>
        <end position="133"/>
    </location>
</feature>
<sequence length="186" mass="19879">MACAKGQAAPGDPSRFDPVARYDEVANFAGSGLKLRQLSAKGVKEDGTVDLEEERYSTGVEYHFAKSISPPADAPPVGAGGSATWHQRVLVLLSKAGDVGEETDQHGSRRVVSKGMRRVEPEPDSGPPPPDLPAPKCGFAELWKQAREAGAPAGAVANIDYMNDRYAFRVSDVGFTLEFDIDCALF</sequence>
<gene>
    <name evidence="2" type="ORF">ENSA5_04770</name>
</gene>
<feature type="region of interest" description="Disordered" evidence="1">
    <location>
        <begin position="96"/>
        <end position="133"/>
    </location>
</feature>
<dbReference type="EMBL" id="PVNK01000024">
    <property type="protein sequence ID" value="PRQ04897.1"/>
    <property type="molecule type" value="Genomic_DNA"/>
</dbReference>
<dbReference type="AlphaFoldDB" id="A0A2S9YIG1"/>
<comment type="caution">
    <text evidence="2">The sequence shown here is derived from an EMBL/GenBank/DDBJ whole genome shotgun (WGS) entry which is preliminary data.</text>
</comment>
<protein>
    <submittedName>
        <fullName evidence="2">Uncharacterized protein</fullName>
    </submittedName>
</protein>